<comment type="similarity">
    <text evidence="1 4">Belongs to the aldehyde dehydrogenase family.</text>
</comment>
<dbReference type="InterPro" id="IPR016163">
    <property type="entry name" value="Ald_DH_C"/>
</dbReference>
<evidence type="ECO:0000256" key="1">
    <source>
        <dbReference type="ARBA" id="ARBA00009986"/>
    </source>
</evidence>
<reference evidence="6 7" key="1">
    <citation type="journal article" date="2021" name="Elife">
        <title>Chloroplast acquisition without the gene transfer in kleptoplastic sea slugs, Plakobranchus ocellatus.</title>
        <authorList>
            <person name="Maeda T."/>
            <person name="Takahashi S."/>
            <person name="Yoshida T."/>
            <person name="Shimamura S."/>
            <person name="Takaki Y."/>
            <person name="Nagai Y."/>
            <person name="Toyoda A."/>
            <person name="Suzuki Y."/>
            <person name="Arimoto A."/>
            <person name="Ishii H."/>
            <person name="Satoh N."/>
            <person name="Nishiyama T."/>
            <person name="Hasebe M."/>
            <person name="Maruyama T."/>
            <person name="Minagawa J."/>
            <person name="Obokata J."/>
            <person name="Shigenobu S."/>
        </authorList>
    </citation>
    <scope>NUCLEOTIDE SEQUENCE [LARGE SCALE GENOMIC DNA]</scope>
</reference>
<evidence type="ECO:0000256" key="2">
    <source>
        <dbReference type="ARBA" id="ARBA00023002"/>
    </source>
</evidence>
<keyword evidence="7" id="KW-1185">Reference proteome</keyword>
<evidence type="ECO:0000256" key="4">
    <source>
        <dbReference type="RuleBase" id="RU003345"/>
    </source>
</evidence>
<evidence type="ECO:0000256" key="3">
    <source>
        <dbReference type="PROSITE-ProRule" id="PRU10007"/>
    </source>
</evidence>
<dbReference type="PANTHER" id="PTHR11699">
    <property type="entry name" value="ALDEHYDE DEHYDROGENASE-RELATED"/>
    <property type="match status" value="1"/>
</dbReference>
<dbReference type="InterPro" id="IPR016160">
    <property type="entry name" value="Ald_DH_CS_CYS"/>
</dbReference>
<protein>
    <submittedName>
        <fullName evidence="6">Betaine aldehyde dehydrogenase</fullName>
    </submittedName>
</protein>
<evidence type="ECO:0000313" key="7">
    <source>
        <dbReference type="Proteomes" id="UP000735302"/>
    </source>
</evidence>
<feature type="domain" description="Aldehyde dehydrogenase" evidence="5">
    <location>
        <begin position="48"/>
        <end position="508"/>
    </location>
</feature>
<proteinExistence type="inferred from homology"/>
<dbReference type="FunFam" id="3.40.309.10:FF:000012">
    <property type="entry name" value="Betaine aldehyde dehydrogenase"/>
    <property type="match status" value="1"/>
</dbReference>
<evidence type="ECO:0000313" key="6">
    <source>
        <dbReference type="EMBL" id="GFN83524.1"/>
    </source>
</evidence>
<dbReference type="InterPro" id="IPR016161">
    <property type="entry name" value="Ald_DH/histidinol_DH"/>
</dbReference>
<dbReference type="InterPro" id="IPR016162">
    <property type="entry name" value="Ald_DH_N"/>
</dbReference>
<dbReference type="AlphaFoldDB" id="A0AAV3YKA3"/>
<feature type="active site" evidence="3">
    <location>
        <position position="279"/>
    </location>
</feature>
<dbReference type="Gene3D" id="3.40.309.10">
    <property type="entry name" value="Aldehyde Dehydrogenase, Chain A, domain 2"/>
    <property type="match status" value="1"/>
</dbReference>
<gene>
    <name evidence="6" type="ORF">PoB_001003000</name>
</gene>
<dbReference type="PROSITE" id="PS00070">
    <property type="entry name" value="ALDEHYDE_DEHYDR_CYS"/>
    <property type="match status" value="1"/>
</dbReference>
<dbReference type="Pfam" id="PF00171">
    <property type="entry name" value="Aldedh"/>
    <property type="match status" value="1"/>
</dbReference>
<dbReference type="CDD" id="cd07090">
    <property type="entry name" value="ALDH_F9_TMBADH"/>
    <property type="match status" value="1"/>
</dbReference>
<sequence length="519" mass="56241">MMYHLRSTAFNTLRHYSKDTKIFSDKILSESHQATSPLNFVLGKRVDAQGSSSFQLIAPATGKVLRNIPNSNEQDISEAVLAARHTFKSWSKWTGFERGKVLKTAAELIRNKVDDLAYTEVLDTGKPIWEARYDILGCADTIEYYGGLAGGIKGDFMQLSGGSFAYTVREPLGVVGGIGAWNFPFQMAAWKSAPALACGNTMVFKPSQVTPLTAVMLGEIYQRAGLPGGCYNVVQGEGETGQILCSHSDIDKVTFTGSVPTGSRIMETCAKGIKHVTLELGGKSPLIIFSDADLDNAVKGAILANFSNQGQVCSNGTRVFVEESIAEDFLAKLIERVDNMKIGDPYHEDTTVGATISSQQAQIVEGYIDNAKKEGATVVYGGERVTPSDPNLAGGIYLRPCILVNCTDDMTVVRKEVFGPVLSLLTFKSEEEVVARANDTEFGLAGGVFTRDLQRAHRVVAAMEAGSIYVNNYNVYPVGVPFGGYKKSGIGRENGEDSLNYYSQIKSVYFEGGDVECPY</sequence>
<dbReference type="InterPro" id="IPR029510">
    <property type="entry name" value="Ald_DH_CS_GLU"/>
</dbReference>
<evidence type="ECO:0000259" key="5">
    <source>
        <dbReference type="Pfam" id="PF00171"/>
    </source>
</evidence>
<dbReference type="FunFam" id="3.40.605.10:FF:000007">
    <property type="entry name" value="NAD/NADP-dependent betaine aldehyde dehydrogenase"/>
    <property type="match status" value="1"/>
</dbReference>
<dbReference type="EMBL" id="BLXT01001203">
    <property type="protein sequence ID" value="GFN83524.1"/>
    <property type="molecule type" value="Genomic_DNA"/>
</dbReference>
<dbReference type="Proteomes" id="UP000735302">
    <property type="component" value="Unassembled WGS sequence"/>
</dbReference>
<keyword evidence="2 4" id="KW-0560">Oxidoreductase</keyword>
<accession>A0AAV3YKA3</accession>
<dbReference type="NCBIfam" id="NF009725">
    <property type="entry name" value="PRK13252.1"/>
    <property type="match status" value="1"/>
</dbReference>
<dbReference type="GO" id="GO:0016620">
    <property type="term" value="F:oxidoreductase activity, acting on the aldehyde or oxo group of donors, NAD or NADP as acceptor"/>
    <property type="evidence" value="ECO:0007669"/>
    <property type="project" value="InterPro"/>
</dbReference>
<name>A0AAV3YKA3_9GAST</name>
<dbReference type="Gene3D" id="3.40.605.10">
    <property type="entry name" value="Aldehyde Dehydrogenase, Chain A, domain 1"/>
    <property type="match status" value="1"/>
</dbReference>
<dbReference type="InterPro" id="IPR015590">
    <property type="entry name" value="Aldehyde_DH_dom"/>
</dbReference>
<dbReference type="PROSITE" id="PS00687">
    <property type="entry name" value="ALDEHYDE_DEHYDR_GLU"/>
    <property type="match status" value="1"/>
</dbReference>
<dbReference type="SUPFAM" id="SSF53720">
    <property type="entry name" value="ALDH-like"/>
    <property type="match status" value="1"/>
</dbReference>
<comment type="caution">
    <text evidence="6">The sequence shown here is derived from an EMBL/GenBank/DDBJ whole genome shotgun (WGS) entry which is preliminary data.</text>
</comment>
<organism evidence="6 7">
    <name type="scientific">Plakobranchus ocellatus</name>
    <dbReference type="NCBI Taxonomy" id="259542"/>
    <lineage>
        <taxon>Eukaryota</taxon>
        <taxon>Metazoa</taxon>
        <taxon>Spiralia</taxon>
        <taxon>Lophotrochozoa</taxon>
        <taxon>Mollusca</taxon>
        <taxon>Gastropoda</taxon>
        <taxon>Heterobranchia</taxon>
        <taxon>Euthyneura</taxon>
        <taxon>Panpulmonata</taxon>
        <taxon>Sacoglossa</taxon>
        <taxon>Placobranchoidea</taxon>
        <taxon>Plakobranchidae</taxon>
        <taxon>Plakobranchus</taxon>
    </lineage>
</organism>